<feature type="domain" description="Protein kinase" evidence="7">
    <location>
        <begin position="623"/>
        <end position="895"/>
    </location>
</feature>
<comment type="similarity">
    <text evidence="1">Belongs to the oxygen-dependent FAD-linked oxidoreductase family.</text>
</comment>
<name>A0A8H7I6I0_9AGAM</name>
<dbReference type="InterPro" id="IPR011009">
    <property type="entry name" value="Kinase-like_dom_sf"/>
</dbReference>
<dbReference type="AlphaFoldDB" id="A0A8H7I6I0"/>
<feature type="domain" description="FAD-binding PCMH-type" evidence="8">
    <location>
        <begin position="71"/>
        <end position="248"/>
    </location>
</feature>
<keyword evidence="3" id="KW-0274">FAD</keyword>
<evidence type="ECO:0000256" key="4">
    <source>
        <dbReference type="ARBA" id="ARBA00023002"/>
    </source>
</evidence>
<dbReference type="Pfam" id="PF07714">
    <property type="entry name" value="PK_Tyr_Ser-Thr"/>
    <property type="match status" value="1"/>
</dbReference>
<keyword evidence="6" id="KW-0732">Signal</keyword>
<dbReference type="PANTHER" id="PTHR42973">
    <property type="entry name" value="BINDING OXIDOREDUCTASE, PUTATIVE (AFU_ORTHOLOGUE AFUA_1G17690)-RELATED"/>
    <property type="match status" value="1"/>
</dbReference>
<evidence type="ECO:0000256" key="6">
    <source>
        <dbReference type="SAM" id="SignalP"/>
    </source>
</evidence>
<evidence type="ECO:0000256" key="1">
    <source>
        <dbReference type="ARBA" id="ARBA00005466"/>
    </source>
</evidence>
<dbReference type="Gene3D" id="1.10.510.10">
    <property type="entry name" value="Transferase(Phosphotransferase) domain 1"/>
    <property type="match status" value="1"/>
</dbReference>
<reference evidence="9" key="1">
    <citation type="submission" date="2020-09" db="EMBL/GenBank/DDBJ databases">
        <title>Comparative genome analyses of four rice-infecting Rhizoctonia solani isolates reveal extensive enrichment of homogalacturonan modification genes.</title>
        <authorList>
            <person name="Lee D.-Y."/>
            <person name="Jeon J."/>
            <person name="Kim K.-T."/>
            <person name="Cheong K."/>
            <person name="Song H."/>
            <person name="Choi G."/>
            <person name="Ko J."/>
            <person name="Opiyo S.O."/>
            <person name="Zuo S."/>
            <person name="Madhav S."/>
            <person name="Lee Y.-H."/>
            <person name="Wang G.-L."/>
        </authorList>
    </citation>
    <scope>NUCLEOTIDE SEQUENCE</scope>
    <source>
        <strain evidence="9">AG1-IA B2</strain>
    </source>
</reference>
<dbReference type="InterPro" id="IPR016169">
    <property type="entry name" value="FAD-bd_PCMH_sub2"/>
</dbReference>
<evidence type="ECO:0000256" key="5">
    <source>
        <dbReference type="SAM" id="MobiDB-lite"/>
    </source>
</evidence>
<dbReference type="GO" id="GO:0016491">
    <property type="term" value="F:oxidoreductase activity"/>
    <property type="evidence" value="ECO:0007669"/>
    <property type="project" value="UniProtKB-KW"/>
</dbReference>
<protein>
    <submittedName>
        <fullName evidence="9">Fad-binding protein</fullName>
    </submittedName>
</protein>
<dbReference type="GO" id="GO:0005524">
    <property type="term" value="F:ATP binding"/>
    <property type="evidence" value="ECO:0007669"/>
    <property type="project" value="InterPro"/>
</dbReference>
<dbReference type="EMBL" id="JACYCF010000025">
    <property type="protein sequence ID" value="KAF8749778.1"/>
    <property type="molecule type" value="Genomic_DNA"/>
</dbReference>
<dbReference type="Pfam" id="PF01565">
    <property type="entry name" value="FAD_binding_4"/>
    <property type="match status" value="1"/>
</dbReference>
<keyword evidence="4" id="KW-0560">Oxidoreductase</keyword>
<organism evidence="9 10">
    <name type="scientific">Rhizoctonia solani</name>
    <dbReference type="NCBI Taxonomy" id="456999"/>
    <lineage>
        <taxon>Eukaryota</taxon>
        <taxon>Fungi</taxon>
        <taxon>Dikarya</taxon>
        <taxon>Basidiomycota</taxon>
        <taxon>Agaricomycotina</taxon>
        <taxon>Agaricomycetes</taxon>
        <taxon>Cantharellales</taxon>
        <taxon>Ceratobasidiaceae</taxon>
        <taxon>Rhizoctonia</taxon>
    </lineage>
</organism>
<dbReference type="InterPro" id="IPR036318">
    <property type="entry name" value="FAD-bd_PCMH-like_sf"/>
</dbReference>
<dbReference type="SUPFAM" id="SSF56176">
    <property type="entry name" value="FAD-binding/transporter-associated domain-like"/>
    <property type="match status" value="1"/>
</dbReference>
<evidence type="ECO:0000313" key="9">
    <source>
        <dbReference type="EMBL" id="KAF8749778.1"/>
    </source>
</evidence>
<dbReference type="Gene3D" id="3.30.465.10">
    <property type="match status" value="1"/>
</dbReference>
<evidence type="ECO:0000256" key="3">
    <source>
        <dbReference type="ARBA" id="ARBA00022827"/>
    </source>
</evidence>
<sequence>MWVCLRTISTFLMLGAVSVFAVPRDIENELAESDYTAVCKTIQSAVSNSTGVYYFLHPLYIKGNSHWASSSSQNSACVVEPGNRNDISTILKIIANTSTPFGVRSGGHATNPGFSSTPGVQIALFKFSEVTYHPAPAAADGSVGTVDIGAGLVWDSVYAALEPHGVNVVGGRVTGVGVGGFTLGGGYSWLSNQYGLTIDTVTAFELVLPNGTLTTATETKNPDLFFGLKGGFNNFGIVTKFTLLAPQGQVWGGLQTFTASNLDKVNKATADFVANVTDPKAGIITTYNFLLGQLPQPGRGQPVGCHIWFQPFLPSMTKRSKGGAYPHDDFLAPLNLYYAWVGEEHDEWYQEALKESTRSIREQAIAEGQDIGGSKQIKYGNYASATEDLTSPSAIPRIMGLQEVTGSDIDWIEGCLDVIVLLRTARIVETFSLQVVNESFHLKSLRVQAKIQGREIRLEGRSSRRQYTISSALGGNTPPEPQHPEDQDLFEGDGHDSIPVRDSDDDLAEIKVLESNCEFLFDRMQDLNPTSPELNDEVTNEETGDSQPNRAMSYGPWAHPDEVPVQGAEILNVQRQILAQQTSSSSSDLQKEIQASEEDLQRLCDTYWQENSPEMILSEQIVYRGSKSHGDGRRFGVYKGELMNGEKVAIKISAHKPGLHDDNGRNFGRRILRHATTWQSFDNKYILPFLGMGVEVMKAEEPGSWDHFRVYFVSPWIPDGDAVNFIRNARLQGSYVDVAKIVRDAALGLKYLHQLDEPCVHGSIRGENVLIKMEGGIEQGCLNGFALTKRQIRSKPPPELTGEDGICRWKAPEIIDSISGDPQMDPSSDIWSWARQRCSSIQALNRRTPKREDYPEFDKYAPLPDKTWTLLEKCWNMEPEERPTIQDVVDELEMINSEANPDSN</sequence>
<dbReference type="InterPro" id="IPR001245">
    <property type="entry name" value="Ser-Thr/Tyr_kinase_cat_dom"/>
</dbReference>
<dbReference type="PANTHER" id="PTHR42973:SF13">
    <property type="entry name" value="FAD-BINDING PCMH-TYPE DOMAIN-CONTAINING PROTEIN"/>
    <property type="match status" value="1"/>
</dbReference>
<dbReference type="GO" id="GO:0071949">
    <property type="term" value="F:FAD binding"/>
    <property type="evidence" value="ECO:0007669"/>
    <property type="project" value="InterPro"/>
</dbReference>
<dbReference type="InterPro" id="IPR000719">
    <property type="entry name" value="Prot_kinase_dom"/>
</dbReference>
<dbReference type="PROSITE" id="PS50011">
    <property type="entry name" value="PROTEIN_KINASE_DOM"/>
    <property type="match status" value="1"/>
</dbReference>
<proteinExistence type="inferred from homology"/>
<dbReference type="InterPro" id="IPR050416">
    <property type="entry name" value="FAD-linked_Oxidoreductase"/>
</dbReference>
<evidence type="ECO:0000256" key="2">
    <source>
        <dbReference type="ARBA" id="ARBA00022630"/>
    </source>
</evidence>
<feature type="chain" id="PRO_5034695294" evidence="6">
    <location>
        <begin position="22"/>
        <end position="904"/>
    </location>
</feature>
<feature type="compositionally biased region" description="Basic and acidic residues" evidence="5">
    <location>
        <begin position="482"/>
        <end position="497"/>
    </location>
</feature>
<dbReference type="InterPro" id="IPR006094">
    <property type="entry name" value="Oxid_FAD_bind_N"/>
</dbReference>
<accession>A0A8H7I6I0</accession>
<keyword evidence="2" id="KW-0285">Flavoprotein</keyword>
<feature type="compositionally biased region" description="Acidic residues" evidence="5">
    <location>
        <begin position="534"/>
        <end position="544"/>
    </location>
</feature>
<dbReference type="SUPFAM" id="SSF56112">
    <property type="entry name" value="Protein kinase-like (PK-like)"/>
    <property type="match status" value="1"/>
</dbReference>
<evidence type="ECO:0000259" key="8">
    <source>
        <dbReference type="PROSITE" id="PS51387"/>
    </source>
</evidence>
<feature type="signal peptide" evidence="6">
    <location>
        <begin position="1"/>
        <end position="21"/>
    </location>
</feature>
<dbReference type="Proteomes" id="UP000614334">
    <property type="component" value="Unassembled WGS sequence"/>
</dbReference>
<comment type="caution">
    <text evidence="9">The sequence shown here is derived from an EMBL/GenBank/DDBJ whole genome shotgun (WGS) entry which is preliminary data.</text>
</comment>
<gene>
    <name evidence="9" type="ORF">RHS01_09810</name>
</gene>
<evidence type="ECO:0000259" key="7">
    <source>
        <dbReference type="PROSITE" id="PS50011"/>
    </source>
</evidence>
<dbReference type="GO" id="GO:0004672">
    <property type="term" value="F:protein kinase activity"/>
    <property type="evidence" value="ECO:0007669"/>
    <property type="project" value="InterPro"/>
</dbReference>
<feature type="region of interest" description="Disordered" evidence="5">
    <location>
        <begin position="526"/>
        <end position="550"/>
    </location>
</feature>
<feature type="region of interest" description="Disordered" evidence="5">
    <location>
        <begin position="470"/>
        <end position="497"/>
    </location>
</feature>
<evidence type="ECO:0000313" key="10">
    <source>
        <dbReference type="Proteomes" id="UP000614334"/>
    </source>
</evidence>
<dbReference type="InterPro" id="IPR016166">
    <property type="entry name" value="FAD-bd_PCMH"/>
</dbReference>
<dbReference type="PROSITE" id="PS51387">
    <property type="entry name" value="FAD_PCMH"/>
    <property type="match status" value="1"/>
</dbReference>